<keyword evidence="2" id="KW-1185">Reference proteome</keyword>
<sequence>MLRHSASGHLSALFSPRFFRAQAQRNQSMWSFNKALDYAYPTTEPAAGETLEDGRFARWMGRVFMQAGEVDKRVAHVLWLRRHLLVSGAVLLDPFLVVRIAWANIQRALG</sequence>
<dbReference type="AlphaFoldDB" id="A0A5C3QME4"/>
<dbReference type="EMBL" id="ML178825">
    <property type="protein sequence ID" value="TFL01389.1"/>
    <property type="molecule type" value="Genomic_DNA"/>
</dbReference>
<evidence type="ECO:0000313" key="2">
    <source>
        <dbReference type="Proteomes" id="UP000305067"/>
    </source>
</evidence>
<reference evidence="1 2" key="1">
    <citation type="journal article" date="2019" name="Nat. Ecol. Evol.">
        <title>Megaphylogeny resolves global patterns of mushroom evolution.</title>
        <authorList>
            <person name="Varga T."/>
            <person name="Krizsan K."/>
            <person name="Foldi C."/>
            <person name="Dima B."/>
            <person name="Sanchez-Garcia M."/>
            <person name="Sanchez-Ramirez S."/>
            <person name="Szollosi G.J."/>
            <person name="Szarkandi J.G."/>
            <person name="Papp V."/>
            <person name="Albert L."/>
            <person name="Andreopoulos W."/>
            <person name="Angelini C."/>
            <person name="Antonin V."/>
            <person name="Barry K.W."/>
            <person name="Bougher N.L."/>
            <person name="Buchanan P."/>
            <person name="Buyck B."/>
            <person name="Bense V."/>
            <person name="Catcheside P."/>
            <person name="Chovatia M."/>
            <person name="Cooper J."/>
            <person name="Damon W."/>
            <person name="Desjardin D."/>
            <person name="Finy P."/>
            <person name="Geml J."/>
            <person name="Haridas S."/>
            <person name="Hughes K."/>
            <person name="Justo A."/>
            <person name="Karasinski D."/>
            <person name="Kautmanova I."/>
            <person name="Kiss B."/>
            <person name="Kocsube S."/>
            <person name="Kotiranta H."/>
            <person name="LaButti K.M."/>
            <person name="Lechner B.E."/>
            <person name="Liimatainen K."/>
            <person name="Lipzen A."/>
            <person name="Lukacs Z."/>
            <person name="Mihaltcheva S."/>
            <person name="Morgado L.N."/>
            <person name="Niskanen T."/>
            <person name="Noordeloos M.E."/>
            <person name="Ohm R.A."/>
            <person name="Ortiz-Santana B."/>
            <person name="Ovrebo C."/>
            <person name="Racz N."/>
            <person name="Riley R."/>
            <person name="Savchenko A."/>
            <person name="Shiryaev A."/>
            <person name="Soop K."/>
            <person name="Spirin V."/>
            <person name="Szebenyi C."/>
            <person name="Tomsovsky M."/>
            <person name="Tulloss R.E."/>
            <person name="Uehling J."/>
            <person name="Grigoriev I.V."/>
            <person name="Vagvolgyi C."/>
            <person name="Papp T."/>
            <person name="Martin F.M."/>
            <person name="Miettinen O."/>
            <person name="Hibbett D.S."/>
            <person name="Nagy L.G."/>
        </authorList>
    </citation>
    <scope>NUCLEOTIDE SEQUENCE [LARGE SCALE GENOMIC DNA]</scope>
    <source>
        <strain evidence="1 2">CBS 309.79</strain>
    </source>
</reference>
<organism evidence="1 2">
    <name type="scientific">Pterulicium gracile</name>
    <dbReference type="NCBI Taxonomy" id="1884261"/>
    <lineage>
        <taxon>Eukaryota</taxon>
        <taxon>Fungi</taxon>
        <taxon>Dikarya</taxon>
        <taxon>Basidiomycota</taxon>
        <taxon>Agaricomycotina</taxon>
        <taxon>Agaricomycetes</taxon>
        <taxon>Agaricomycetidae</taxon>
        <taxon>Agaricales</taxon>
        <taxon>Pleurotineae</taxon>
        <taxon>Pterulaceae</taxon>
        <taxon>Pterulicium</taxon>
    </lineage>
</organism>
<name>A0A5C3QME4_9AGAR</name>
<proteinExistence type="predicted"/>
<dbReference type="Proteomes" id="UP000305067">
    <property type="component" value="Unassembled WGS sequence"/>
</dbReference>
<evidence type="ECO:0000313" key="1">
    <source>
        <dbReference type="EMBL" id="TFL01389.1"/>
    </source>
</evidence>
<accession>A0A5C3QME4</accession>
<gene>
    <name evidence="1" type="ORF">BDV98DRAFT_568023</name>
</gene>
<protein>
    <submittedName>
        <fullName evidence="1">Uncharacterized protein</fullName>
    </submittedName>
</protein>